<protein>
    <recommendedName>
        <fullName evidence="4">DUF3261 domain-containing protein</fullName>
    </recommendedName>
</protein>
<accession>A0A4R5U8H4</accession>
<dbReference type="EMBL" id="SMTG01000004">
    <property type="protein sequence ID" value="TDK30785.1"/>
    <property type="molecule type" value="Genomic_DNA"/>
</dbReference>
<name>A0A4R5U8H4_9GAMM</name>
<evidence type="ECO:0008006" key="4">
    <source>
        <dbReference type="Google" id="ProtNLM"/>
    </source>
</evidence>
<keyword evidence="1" id="KW-0732">Signal</keyword>
<dbReference type="PROSITE" id="PS51257">
    <property type="entry name" value="PROKAR_LIPOPROTEIN"/>
    <property type="match status" value="1"/>
</dbReference>
<comment type="caution">
    <text evidence="2">The sequence shown here is derived from an EMBL/GenBank/DDBJ whole genome shotgun (WGS) entry which is preliminary data.</text>
</comment>
<proteinExistence type="predicted"/>
<dbReference type="RefSeq" id="WP_133393853.1">
    <property type="nucleotide sequence ID" value="NZ_SMTG01000004.1"/>
</dbReference>
<evidence type="ECO:0000313" key="2">
    <source>
        <dbReference type="EMBL" id="TDK30785.1"/>
    </source>
</evidence>
<evidence type="ECO:0000313" key="3">
    <source>
        <dbReference type="Proteomes" id="UP000295543"/>
    </source>
</evidence>
<feature type="chain" id="PRO_5020706966" description="DUF3261 domain-containing protein" evidence="1">
    <location>
        <begin position="30"/>
        <end position="212"/>
    </location>
</feature>
<sequence>MFRSHRLPSARRLGAGLALSATLALSACAKIDTPPALAKPLHIDLAAPVAEQVDLAWPQTNGVLAAEHTIAQSREVTLRLPNGQQILVPADRVVFEQTGGMLTGVNIQPVGGALDHPEAVAQTRKLLDDNRLLDASLSRTLDGWAVAGDAQQTTRVTIRDVDVEVALTPGQKNGWQATLDFEPRACEMPAGLDGDPDACLMATPTPAVVAGG</sequence>
<gene>
    <name evidence="2" type="ORF">E2F49_10585</name>
</gene>
<feature type="signal peptide" evidence="1">
    <location>
        <begin position="1"/>
        <end position="29"/>
    </location>
</feature>
<dbReference type="AlphaFoldDB" id="A0A4R5U8H4"/>
<dbReference type="Proteomes" id="UP000295543">
    <property type="component" value="Unassembled WGS sequence"/>
</dbReference>
<reference evidence="2 3" key="1">
    <citation type="submission" date="2019-03" db="EMBL/GenBank/DDBJ databases">
        <title>Luteimonas zhaokaii sp.nov., isolated from the rectal contents of Plateau pika in Yushu, Qinghai Province, China.</title>
        <authorList>
            <person name="Zhang G."/>
        </authorList>
    </citation>
    <scope>NUCLEOTIDE SEQUENCE [LARGE SCALE GENOMIC DNA]</scope>
    <source>
        <strain evidence="2 3">THG-MD21</strain>
    </source>
</reference>
<keyword evidence="3" id="KW-1185">Reference proteome</keyword>
<evidence type="ECO:0000256" key="1">
    <source>
        <dbReference type="SAM" id="SignalP"/>
    </source>
</evidence>
<dbReference type="OrthoDB" id="5974783at2"/>
<organism evidence="2 3">
    <name type="scientific">Luteimonas terrae</name>
    <dbReference type="NCBI Taxonomy" id="1530191"/>
    <lineage>
        <taxon>Bacteria</taxon>
        <taxon>Pseudomonadati</taxon>
        <taxon>Pseudomonadota</taxon>
        <taxon>Gammaproteobacteria</taxon>
        <taxon>Lysobacterales</taxon>
        <taxon>Lysobacteraceae</taxon>
        <taxon>Luteimonas</taxon>
    </lineage>
</organism>